<name>A0ABR9ZMS4_9FIRM</name>
<dbReference type="PANTHER" id="PTHR20982">
    <property type="entry name" value="RIBOSOME RECYCLING FACTOR"/>
    <property type="match status" value="1"/>
</dbReference>
<dbReference type="EMBL" id="JADKNH010000001">
    <property type="protein sequence ID" value="MBF4691760.1"/>
    <property type="molecule type" value="Genomic_DNA"/>
</dbReference>
<organism evidence="6 7">
    <name type="scientific">Fusibacter ferrireducens</name>
    <dbReference type="NCBI Taxonomy" id="2785058"/>
    <lineage>
        <taxon>Bacteria</taxon>
        <taxon>Bacillati</taxon>
        <taxon>Bacillota</taxon>
        <taxon>Clostridia</taxon>
        <taxon>Eubacteriales</taxon>
        <taxon>Eubacteriales Family XII. Incertae Sedis</taxon>
        <taxon>Fusibacter</taxon>
    </lineage>
</organism>
<evidence type="ECO:0000256" key="3">
    <source>
        <dbReference type="HAMAP-Rule" id="MF_00040"/>
    </source>
</evidence>
<reference evidence="6 7" key="1">
    <citation type="submission" date="2020-11" db="EMBL/GenBank/DDBJ databases">
        <title>Fusibacter basophilias sp. nov.</title>
        <authorList>
            <person name="Qiu D."/>
        </authorList>
    </citation>
    <scope>NUCLEOTIDE SEQUENCE [LARGE SCALE GENOMIC DNA]</scope>
    <source>
        <strain evidence="6 7">Q10-2</strain>
    </source>
</reference>
<feature type="coiled-coil region" evidence="4">
    <location>
        <begin position="125"/>
        <end position="166"/>
    </location>
</feature>
<evidence type="ECO:0000313" key="6">
    <source>
        <dbReference type="EMBL" id="MBF4691760.1"/>
    </source>
</evidence>
<dbReference type="Gene3D" id="3.30.1360.40">
    <property type="match status" value="1"/>
</dbReference>
<comment type="subcellular location">
    <subcellularLocation>
        <location evidence="3">Cytoplasm</location>
    </subcellularLocation>
</comment>
<dbReference type="Gene3D" id="1.10.132.20">
    <property type="entry name" value="Ribosome-recycling factor"/>
    <property type="match status" value="1"/>
</dbReference>
<gene>
    <name evidence="3 6" type="primary">frr</name>
    <name evidence="6" type="ORF">ISU02_01445</name>
</gene>
<keyword evidence="4" id="KW-0175">Coiled coil</keyword>
<dbReference type="InterPro" id="IPR036191">
    <property type="entry name" value="RRF_sf"/>
</dbReference>
<evidence type="ECO:0000256" key="4">
    <source>
        <dbReference type="SAM" id="Coils"/>
    </source>
</evidence>
<dbReference type="HAMAP" id="MF_00040">
    <property type="entry name" value="RRF"/>
    <property type="match status" value="1"/>
</dbReference>
<dbReference type="InterPro" id="IPR002661">
    <property type="entry name" value="Ribosome_recyc_fac"/>
</dbReference>
<evidence type="ECO:0000259" key="5">
    <source>
        <dbReference type="Pfam" id="PF01765"/>
    </source>
</evidence>
<sequence>MRNQVHEQLNEKMEKTLSVLKDELNHIRAGRANPLILDRVMVDYYGSETPIKQLASISVPEPRIIQIQPYDASILKDIEKAIQIADLGINPSNDGKVIRLVMPMLTEERRKDLAKQAKKIGEDSKVALRNERRDAIEMLKKMQKNKEITEDDLTSAEKEVQKMIDDHVNTIDQFVNKKNDEIMEV</sequence>
<keyword evidence="7" id="KW-1185">Reference proteome</keyword>
<comment type="caution">
    <text evidence="6">The sequence shown here is derived from an EMBL/GenBank/DDBJ whole genome shotgun (WGS) entry which is preliminary data.</text>
</comment>
<dbReference type="Pfam" id="PF01765">
    <property type="entry name" value="RRF"/>
    <property type="match status" value="1"/>
</dbReference>
<evidence type="ECO:0000256" key="2">
    <source>
        <dbReference type="ARBA" id="ARBA00022917"/>
    </source>
</evidence>
<dbReference type="InterPro" id="IPR023584">
    <property type="entry name" value="Ribosome_recyc_fac_dom"/>
</dbReference>
<dbReference type="NCBIfam" id="TIGR00496">
    <property type="entry name" value="frr"/>
    <property type="match status" value="1"/>
</dbReference>
<protein>
    <recommendedName>
        <fullName evidence="3">Ribosome-recycling factor</fullName>
        <shortName evidence="3">RRF</shortName>
    </recommendedName>
    <alternativeName>
        <fullName evidence="3">Ribosome-releasing factor</fullName>
    </alternativeName>
</protein>
<dbReference type="SUPFAM" id="SSF55194">
    <property type="entry name" value="Ribosome recycling factor, RRF"/>
    <property type="match status" value="1"/>
</dbReference>
<evidence type="ECO:0000313" key="7">
    <source>
        <dbReference type="Proteomes" id="UP000614200"/>
    </source>
</evidence>
<dbReference type="PANTHER" id="PTHR20982:SF3">
    <property type="entry name" value="MITOCHONDRIAL RIBOSOME RECYCLING FACTOR PSEUDO 1"/>
    <property type="match status" value="1"/>
</dbReference>
<proteinExistence type="inferred from homology"/>
<dbReference type="Proteomes" id="UP000614200">
    <property type="component" value="Unassembled WGS sequence"/>
</dbReference>
<comment type="function">
    <text evidence="3">Responsible for the release of ribosomes from messenger RNA at the termination of protein biosynthesis. May increase the efficiency of translation by recycling ribosomes from one round of translation to another.</text>
</comment>
<evidence type="ECO:0000256" key="1">
    <source>
        <dbReference type="ARBA" id="ARBA00005912"/>
    </source>
</evidence>
<keyword evidence="3" id="KW-0963">Cytoplasm</keyword>
<comment type="similarity">
    <text evidence="1 3">Belongs to the RRF family.</text>
</comment>
<keyword evidence="2 3" id="KW-0648">Protein biosynthesis</keyword>
<accession>A0ABR9ZMS4</accession>
<dbReference type="RefSeq" id="WP_194699999.1">
    <property type="nucleotide sequence ID" value="NZ_JADKNH010000001.1"/>
</dbReference>
<dbReference type="CDD" id="cd00520">
    <property type="entry name" value="RRF"/>
    <property type="match status" value="1"/>
</dbReference>
<feature type="domain" description="Ribosome recycling factor" evidence="5">
    <location>
        <begin position="20"/>
        <end position="183"/>
    </location>
</feature>